<evidence type="ECO:0000313" key="2">
    <source>
        <dbReference type="EMBL" id="KAL0955499.1"/>
    </source>
</evidence>
<protein>
    <submittedName>
        <fullName evidence="2">Uncharacterized protein</fullName>
    </submittedName>
</protein>
<accession>A0ABR3JIC6</accession>
<gene>
    <name evidence="2" type="ORF">HGRIS_001738</name>
</gene>
<feature type="compositionally biased region" description="Basic residues" evidence="1">
    <location>
        <begin position="53"/>
        <end position="63"/>
    </location>
</feature>
<keyword evidence="3" id="KW-1185">Reference proteome</keyword>
<comment type="caution">
    <text evidence="2">The sequence shown here is derived from an EMBL/GenBank/DDBJ whole genome shotgun (WGS) entry which is preliminary data.</text>
</comment>
<name>A0ABR3JIC6_9AGAR</name>
<evidence type="ECO:0000313" key="3">
    <source>
        <dbReference type="Proteomes" id="UP001556367"/>
    </source>
</evidence>
<reference evidence="3" key="1">
    <citation type="submission" date="2024-06" db="EMBL/GenBank/DDBJ databases">
        <title>Multi-omics analyses provide insights into the biosynthesis of the anticancer antibiotic pleurotin in Hohenbuehelia grisea.</title>
        <authorList>
            <person name="Weaver J.A."/>
            <person name="Alberti F."/>
        </authorList>
    </citation>
    <scope>NUCLEOTIDE SEQUENCE [LARGE SCALE GENOMIC DNA]</scope>
    <source>
        <strain evidence="3">T-177</strain>
    </source>
</reference>
<evidence type="ECO:0000256" key="1">
    <source>
        <dbReference type="SAM" id="MobiDB-lite"/>
    </source>
</evidence>
<sequence>MILESSRTQRYPAIPVGDSVQLQATGRRSPPASWTTHCDVSGIAPPGNNSRSVLRRPMFRRCPHAGSPSQGAPPPNSSNHGDFTDMCPSSDLSSLHDAQALCGS</sequence>
<organism evidence="2 3">
    <name type="scientific">Hohenbuehelia grisea</name>
    <dbReference type="NCBI Taxonomy" id="104357"/>
    <lineage>
        <taxon>Eukaryota</taxon>
        <taxon>Fungi</taxon>
        <taxon>Dikarya</taxon>
        <taxon>Basidiomycota</taxon>
        <taxon>Agaricomycotina</taxon>
        <taxon>Agaricomycetes</taxon>
        <taxon>Agaricomycetidae</taxon>
        <taxon>Agaricales</taxon>
        <taxon>Pleurotineae</taxon>
        <taxon>Pleurotaceae</taxon>
        <taxon>Hohenbuehelia</taxon>
    </lineage>
</organism>
<proteinExistence type="predicted"/>
<feature type="compositionally biased region" description="Polar residues" evidence="1">
    <location>
        <begin position="20"/>
        <end position="38"/>
    </location>
</feature>
<dbReference type="Proteomes" id="UP001556367">
    <property type="component" value="Unassembled WGS sequence"/>
</dbReference>
<dbReference type="EMBL" id="JASNQZ010000006">
    <property type="protein sequence ID" value="KAL0955499.1"/>
    <property type="molecule type" value="Genomic_DNA"/>
</dbReference>
<feature type="region of interest" description="Disordered" evidence="1">
    <location>
        <begin position="1"/>
        <end position="93"/>
    </location>
</feature>